<dbReference type="InterPro" id="IPR011642">
    <property type="entry name" value="Gate_dom"/>
</dbReference>
<dbReference type="AlphaFoldDB" id="A0A3B0WC07"/>
<dbReference type="GO" id="GO:0005886">
    <property type="term" value="C:plasma membrane"/>
    <property type="evidence" value="ECO:0007669"/>
    <property type="project" value="TreeGrafter"/>
</dbReference>
<organism evidence="3">
    <name type="scientific">hydrothermal vent metagenome</name>
    <dbReference type="NCBI Taxonomy" id="652676"/>
    <lineage>
        <taxon>unclassified sequences</taxon>
        <taxon>metagenomes</taxon>
        <taxon>ecological metagenomes</taxon>
    </lineage>
</organism>
<feature type="domain" description="Nucleoside transporter/FeoB GTPase Gate" evidence="2">
    <location>
        <begin position="275"/>
        <end position="380"/>
    </location>
</feature>
<protein>
    <submittedName>
        <fullName evidence="3">Gate supefamily SpmA/SpmB domains protein</fullName>
    </submittedName>
</protein>
<feature type="transmembrane region" description="Helical" evidence="1">
    <location>
        <begin position="172"/>
        <end position="192"/>
    </location>
</feature>
<dbReference type="PANTHER" id="PTHR35793:SF2">
    <property type="entry name" value="INNER MEMBRANE PROTEIN YJIG"/>
    <property type="match status" value="1"/>
</dbReference>
<feature type="transmembrane region" description="Helical" evidence="1">
    <location>
        <begin position="275"/>
        <end position="292"/>
    </location>
</feature>
<keyword evidence="1" id="KW-0812">Transmembrane</keyword>
<feature type="transmembrane region" description="Helical" evidence="1">
    <location>
        <begin position="386"/>
        <end position="408"/>
    </location>
</feature>
<dbReference type="PIRSF" id="PIRSF036542">
    <property type="entry name" value="SpmA_SpmB"/>
    <property type="match status" value="1"/>
</dbReference>
<feature type="transmembrane region" description="Helical" evidence="1">
    <location>
        <begin position="204"/>
        <end position="224"/>
    </location>
</feature>
<feature type="transmembrane region" description="Helical" evidence="1">
    <location>
        <begin position="43"/>
        <end position="62"/>
    </location>
</feature>
<keyword evidence="1" id="KW-0472">Membrane</keyword>
<dbReference type="Pfam" id="PF07670">
    <property type="entry name" value="Gate"/>
    <property type="match status" value="2"/>
</dbReference>
<accession>A0A3B0WC07</accession>
<feature type="transmembrane region" description="Helical" evidence="1">
    <location>
        <begin position="351"/>
        <end position="374"/>
    </location>
</feature>
<evidence type="ECO:0000259" key="2">
    <source>
        <dbReference type="Pfam" id="PF07670"/>
    </source>
</evidence>
<sequence length="409" mass="44274">MLTHLWFAFFAVSFISACYQWLINGQSEIFSALIQSTFEMASLSVEISIGLIGVLALWLGFFKIAERAGMIQFLSRLLEPLFLKLMPDVPKNHPAHGSITMNIAANILGLDNAATPMGLKAMQDLQTLNPEKDSASNAQILFLVLNTSAVTLLPVTIFMYRAQQGSTDPTAVFLPILMATSASTLTGLLAVAYVQKINLFDKTIALYFSGFAILLATLASFLVSLPAEQMAKTSSLLGNFILFSIIMLFLSAGWFKKIDVYDAFIEGAKQGFEIAIKLIPYLLAMLIAIGLLRSSGVLDGLLSFFEMLFTGLGVNTDFIQALPTAFMKPLSGSGARAMMLETMNTYGVDSFAATVSAIMQGSTETTFYVLAVYFGSVGIKKVRHALACALLADFSGIATAVFAGYLFFH</sequence>
<dbReference type="InterPro" id="IPR011415">
    <property type="entry name" value="SpmA_SpmB"/>
</dbReference>
<feature type="domain" description="Nucleoside transporter/FeoB GTPase Gate" evidence="2">
    <location>
        <begin position="50"/>
        <end position="159"/>
    </location>
</feature>
<gene>
    <name evidence="3" type="ORF">MNBD_GAMMA06-735</name>
</gene>
<dbReference type="PANTHER" id="PTHR35793">
    <property type="entry name" value="INNER MEMBRANE PROTEIN YJIG"/>
    <property type="match status" value="1"/>
</dbReference>
<evidence type="ECO:0000313" key="3">
    <source>
        <dbReference type="EMBL" id="VAW53518.1"/>
    </source>
</evidence>
<dbReference type="InterPro" id="IPR052549">
    <property type="entry name" value="SpmB"/>
</dbReference>
<feature type="transmembrane region" description="Helical" evidence="1">
    <location>
        <begin position="140"/>
        <end position="160"/>
    </location>
</feature>
<feature type="transmembrane region" description="Helical" evidence="1">
    <location>
        <begin position="5"/>
        <end position="23"/>
    </location>
</feature>
<evidence type="ECO:0000256" key="1">
    <source>
        <dbReference type="SAM" id="Phobius"/>
    </source>
</evidence>
<proteinExistence type="predicted"/>
<feature type="transmembrane region" description="Helical" evidence="1">
    <location>
        <begin position="236"/>
        <end position="255"/>
    </location>
</feature>
<keyword evidence="1" id="KW-1133">Transmembrane helix</keyword>
<name>A0A3B0WC07_9ZZZZ</name>
<reference evidence="3" key="1">
    <citation type="submission" date="2018-06" db="EMBL/GenBank/DDBJ databases">
        <authorList>
            <person name="Zhirakovskaya E."/>
        </authorList>
    </citation>
    <scope>NUCLEOTIDE SEQUENCE</scope>
</reference>
<dbReference type="EMBL" id="UOFD01000063">
    <property type="protein sequence ID" value="VAW53518.1"/>
    <property type="molecule type" value="Genomic_DNA"/>
</dbReference>